<dbReference type="OrthoDB" id="951410at2"/>
<dbReference type="InterPro" id="IPR007372">
    <property type="entry name" value="Lipid/polyisoprenoid-bd_YceI"/>
</dbReference>
<name>A0A239AHZ1_9FLAO</name>
<feature type="chain" id="PRO_5012647272" evidence="1">
    <location>
        <begin position="19"/>
        <end position="188"/>
    </location>
</feature>
<dbReference type="RefSeq" id="WP_089372207.1">
    <property type="nucleotide sequence ID" value="NZ_BMEP01000008.1"/>
</dbReference>
<dbReference type="PANTHER" id="PTHR34406:SF1">
    <property type="entry name" value="PROTEIN YCEI"/>
    <property type="match status" value="1"/>
</dbReference>
<reference evidence="3 4" key="1">
    <citation type="submission" date="2017-06" db="EMBL/GenBank/DDBJ databases">
        <authorList>
            <person name="Kim H.J."/>
            <person name="Triplett B.A."/>
        </authorList>
    </citation>
    <scope>NUCLEOTIDE SEQUENCE [LARGE SCALE GENOMIC DNA]</scope>
    <source>
        <strain evidence="3 4">DSM 25597</strain>
    </source>
</reference>
<sequence length="188" mass="20950">MKTYISILFLSISTLLFSQETYTITDNSSTLTWGGKAAVGGYAPEGTLQIQKAIITCESNTITALEIIVDMTSLYQENKQLSGHLRDKDFFHVKKYKIAKFTLSEPAAISSGTCILNGYMTIKDTQNKEQVKATVTIREGMISIAFNHKMDRTTYGVNYNSPSIFKSLKENVIADDFTLKGSLTFIKK</sequence>
<feature type="signal peptide" evidence="1">
    <location>
        <begin position="1"/>
        <end position="18"/>
    </location>
</feature>
<evidence type="ECO:0000259" key="2">
    <source>
        <dbReference type="SMART" id="SM00867"/>
    </source>
</evidence>
<keyword evidence="4" id="KW-1185">Reference proteome</keyword>
<evidence type="ECO:0000313" key="3">
    <source>
        <dbReference type="EMBL" id="SNR94654.1"/>
    </source>
</evidence>
<dbReference type="Pfam" id="PF04264">
    <property type="entry name" value="YceI"/>
    <property type="match status" value="1"/>
</dbReference>
<dbReference type="InterPro" id="IPR036761">
    <property type="entry name" value="TTHA0802/YceI-like_sf"/>
</dbReference>
<organism evidence="3 4">
    <name type="scientific">Dokdonia pacifica</name>
    <dbReference type="NCBI Taxonomy" id="1627892"/>
    <lineage>
        <taxon>Bacteria</taxon>
        <taxon>Pseudomonadati</taxon>
        <taxon>Bacteroidota</taxon>
        <taxon>Flavobacteriia</taxon>
        <taxon>Flavobacteriales</taxon>
        <taxon>Flavobacteriaceae</taxon>
        <taxon>Dokdonia</taxon>
    </lineage>
</organism>
<dbReference type="EMBL" id="FZNY01000004">
    <property type="protein sequence ID" value="SNR94654.1"/>
    <property type="molecule type" value="Genomic_DNA"/>
</dbReference>
<gene>
    <name evidence="3" type="ORF">SAMN06265376_104416</name>
</gene>
<evidence type="ECO:0000256" key="1">
    <source>
        <dbReference type="SAM" id="SignalP"/>
    </source>
</evidence>
<feature type="domain" description="Lipid/polyisoprenoid-binding YceI-like" evidence="2">
    <location>
        <begin position="21"/>
        <end position="186"/>
    </location>
</feature>
<dbReference type="PANTHER" id="PTHR34406">
    <property type="entry name" value="PROTEIN YCEI"/>
    <property type="match status" value="1"/>
</dbReference>
<dbReference type="AlphaFoldDB" id="A0A239AHZ1"/>
<dbReference type="SMART" id="SM00867">
    <property type="entry name" value="YceI"/>
    <property type="match status" value="1"/>
</dbReference>
<evidence type="ECO:0000313" key="4">
    <source>
        <dbReference type="Proteomes" id="UP000198379"/>
    </source>
</evidence>
<protein>
    <submittedName>
        <fullName evidence="3">Polyisoprenoid-binding protein YceI</fullName>
    </submittedName>
</protein>
<dbReference type="Proteomes" id="UP000198379">
    <property type="component" value="Unassembled WGS sequence"/>
</dbReference>
<accession>A0A239AHZ1</accession>
<dbReference type="SUPFAM" id="SSF101874">
    <property type="entry name" value="YceI-like"/>
    <property type="match status" value="1"/>
</dbReference>
<proteinExistence type="predicted"/>
<keyword evidence="1" id="KW-0732">Signal</keyword>
<dbReference type="Gene3D" id="2.40.128.110">
    <property type="entry name" value="Lipid/polyisoprenoid-binding, YceI-like"/>
    <property type="match status" value="1"/>
</dbReference>